<reference evidence="15 16" key="1">
    <citation type="submission" date="2015-01" db="EMBL/GenBank/DDBJ databases">
        <title>Genome sequencing of Jeotgalibacillus soli.</title>
        <authorList>
            <person name="Goh K.M."/>
            <person name="Chan K.-G."/>
            <person name="Yaakop A.S."/>
            <person name="Ee R."/>
            <person name="Gan H.M."/>
            <person name="Chan C.S."/>
        </authorList>
    </citation>
    <scope>NUCLEOTIDE SEQUENCE [LARGE SCALE GENOMIC DNA]</scope>
    <source>
        <strain evidence="15 16">P9</strain>
    </source>
</reference>
<dbReference type="InterPro" id="IPR008909">
    <property type="entry name" value="DALR_anticod-bd"/>
</dbReference>
<evidence type="ECO:0000256" key="6">
    <source>
        <dbReference type="ARBA" id="ARBA00022741"/>
    </source>
</evidence>
<evidence type="ECO:0000313" key="15">
    <source>
        <dbReference type="EMBL" id="KIL49583.1"/>
    </source>
</evidence>
<keyword evidence="6 11" id="KW-0547">Nucleotide-binding</keyword>
<dbReference type="InterPro" id="IPR035684">
    <property type="entry name" value="ArgRS_core"/>
</dbReference>
<dbReference type="Gene3D" id="3.40.50.620">
    <property type="entry name" value="HUPs"/>
    <property type="match status" value="1"/>
</dbReference>
<evidence type="ECO:0000259" key="14">
    <source>
        <dbReference type="SMART" id="SM01016"/>
    </source>
</evidence>
<dbReference type="GO" id="GO:0005737">
    <property type="term" value="C:cytoplasm"/>
    <property type="evidence" value="ECO:0007669"/>
    <property type="project" value="UniProtKB-SubCell"/>
</dbReference>
<dbReference type="FunFam" id="1.10.730.10:FF:000006">
    <property type="entry name" value="Arginyl-tRNA synthetase 2, mitochondrial"/>
    <property type="match status" value="1"/>
</dbReference>
<gene>
    <name evidence="11" type="primary">argS</name>
    <name evidence="15" type="ORF">KP78_10510</name>
</gene>
<dbReference type="SUPFAM" id="SSF47323">
    <property type="entry name" value="Anticodon-binding domain of a subclass of class I aminoacyl-tRNA synthetases"/>
    <property type="match status" value="1"/>
</dbReference>
<dbReference type="GO" id="GO:0006420">
    <property type="term" value="P:arginyl-tRNA aminoacylation"/>
    <property type="evidence" value="ECO:0007669"/>
    <property type="project" value="UniProtKB-UniRule"/>
</dbReference>
<dbReference type="SMART" id="SM00836">
    <property type="entry name" value="DALR_1"/>
    <property type="match status" value="1"/>
</dbReference>
<dbReference type="PRINTS" id="PR01038">
    <property type="entry name" value="TRNASYNTHARG"/>
</dbReference>
<dbReference type="InterPro" id="IPR014729">
    <property type="entry name" value="Rossmann-like_a/b/a_fold"/>
</dbReference>
<dbReference type="Pfam" id="PF05746">
    <property type="entry name" value="DALR_1"/>
    <property type="match status" value="1"/>
</dbReference>
<dbReference type="Pfam" id="PF00750">
    <property type="entry name" value="tRNA-synt_1d"/>
    <property type="match status" value="1"/>
</dbReference>
<comment type="subunit">
    <text evidence="3 11">Monomer.</text>
</comment>
<dbReference type="HAMAP" id="MF_00123">
    <property type="entry name" value="Arg_tRNA_synth"/>
    <property type="match status" value="1"/>
</dbReference>
<evidence type="ECO:0000256" key="2">
    <source>
        <dbReference type="ARBA" id="ARBA00005594"/>
    </source>
</evidence>
<keyword evidence="9 11" id="KW-0030">Aminoacyl-tRNA synthetase</keyword>
<name>A0A0C2W076_9BACL</name>
<keyword evidence="8 11" id="KW-0648">Protein biosynthesis</keyword>
<comment type="caution">
    <text evidence="15">The sequence shown here is derived from an EMBL/GenBank/DDBJ whole genome shotgun (WGS) entry which is preliminary data.</text>
</comment>
<evidence type="ECO:0000256" key="11">
    <source>
        <dbReference type="HAMAP-Rule" id="MF_00123"/>
    </source>
</evidence>
<dbReference type="InterPro" id="IPR036695">
    <property type="entry name" value="Arg-tRNA-synth_N_sf"/>
</dbReference>
<dbReference type="GO" id="GO:0004814">
    <property type="term" value="F:arginine-tRNA ligase activity"/>
    <property type="evidence" value="ECO:0007669"/>
    <property type="project" value="UniProtKB-UniRule"/>
</dbReference>
<evidence type="ECO:0000256" key="12">
    <source>
        <dbReference type="RuleBase" id="RU363038"/>
    </source>
</evidence>
<evidence type="ECO:0000256" key="1">
    <source>
        <dbReference type="ARBA" id="ARBA00004496"/>
    </source>
</evidence>
<dbReference type="PANTHER" id="PTHR11956:SF5">
    <property type="entry name" value="ARGININE--TRNA LIGASE, CYTOPLASMIC"/>
    <property type="match status" value="1"/>
</dbReference>
<accession>A0A0C2W076</accession>
<evidence type="ECO:0000256" key="10">
    <source>
        <dbReference type="ARBA" id="ARBA00049339"/>
    </source>
</evidence>
<organism evidence="15 16">
    <name type="scientific">Jeotgalibacillus soli</name>
    <dbReference type="NCBI Taxonomy" id="889306"/>
    <lineage>
        <taxon>Bacteria</taxon>
        <taxon>Bacillati</taxon>
        <taxon>Bacillota</taxon>
        <taxon>Bacilli</taxon>
        <taxon>Bacillales</taxon>
        <taxon>Caryophanaceae</taxon>
        <taxon>Jeotgalibacillus</taxon>
    </lineage>
</organism>
<dbReference type="SUPFAM" id="SSF52374">
    <property type="entry name" value="Nucleotidylyl transferase"/>
    <property type="match status" value="1"/>
</dbReference>
<comment type="subcellular location">
    <subcellularLocation>
        <location evidence="1 11">Cytoplasm</location>
    </subcellularLocation>
</comment>
<keyword evidence="7 11" id="KW-0067">ATP-binding</keyword>
<evidence type="ECO:0000313" key="16">
    <source>
        <dbReference type="Proteomes" id="UP000031938"/>
    </source>
</evidence>
<comment type="catalytic activity">
    <reaction evidence="10 11">
        <text>tRNA(Arg) + L-arginine + ATP = L-arginyl-tRNA(Arg) + AMP + diphosphate</text>
        <dbReference type="Rhea" id="RHEA:20301"/>
        <dbReference type="Rhea" id="RHEA-COMP:9658"/>
        <dbReference type="Rhea" id="RHEA-COMP:9673"/>
        <dbReference type="ChEBI" id="CHEBI:30616"/>
        <dbReference type="ChEBI" id="CHEBI:32682"/>
        <dbReference type="ChEBI" id="CHEBI:33019"/>
        <dbReference type="ChEBI" id="CHEBI:78442"/>
        <dbReference type="ChEBI" id="CHEBI:78513"/>
        <dbReference type="ChEBI" id="CHEBI:456215"/>
        <dbReference type="EC" id="6.1.1.19"/>
    </reaction>
</comment>
<dbReference type="Gene3D" id="3.30.1360.70">
    <property type="entry name" value="Arginyl tRNA synthetase N-terminal domain"/>
    <property type="match status" value="1"/>
</dbReference>
<dbReference type="InterPro" id="IPR001278">
    <property type="entry name" value="Arg-tRNA-ligase"/>
</dbReference>
<evidence type="ECO:0000256" key="4">
    <source>
        <dbReference type="ARBA" id="ARBA00022490"/>
    </source>
</evidence>
<feature type="domain" description="DALR anticodon binding" evidence="13">
    <location>
        <begin position="456"/>
        <end position="571"/>
    </location>
</feature>
<dbReference type="InterPro" id="IPR009080">
    <property type="entry name" value="tRNAsynth_Ia_anticodon-bd"/>
</dbReference>
<feature type="short sequence motif" description="'HIGH' region" evidence="11">
    <location>
        <begin position="128"/>
        <end position="138"/>
    </location>
</feature>
<evidence type="ECO:0000259" key="13">
    <source>
        <dbReference type="SMART" id="SM00836"/>
    </source>
</evidence>
<dbReference type="Gene3D" id="1.10.730.10">
    <property type="entry name" value="Isoleucyl-tRNA Synthetase, Domain 1"/>
    <property type="match status" value="1"/>
</dbReference>
<dbReference type="CDD" id="cd07956">
    <property type="entry name" value="Anticodon_Ia_Arg"/>
    <property type="match status" value="1"/>
</dbReference>
<protein>
    <recommendedName>
        <fullName evidence="11">Arginine--tRNA ligase</fullName>
        <ecNumber evidence="11">6.1.1.19</ecNumber>
    </recommendedName>
    <alternativeName>
        <fullName evidence="11">Arginyl-tRNA synthetase</fullName>
        <shortName evidence="11">ArgRS</shortName>
    </alternativeName>
</protein>
<comment type="similarity">
    <text evidence="2 11 12">Belongs to the class-I aminoacyl-tRNA synthetase family.</text>
</comment>
<dbReference type="Proteomes" id="UP000031938">
    <property type="component" value="Unassembled WGS sequence"/>
</dbReference>
<dbReference type="SUPFAM" id="SSF55190">
    <property type="entry name" value="Arginyl-tRNA synthetase (ArgRS), N-terminal 'additional' domain"/>
    <property type="match status" value="1"/>
</dbReference>
<dbReference type="EMBL" id="JXRP01000009">
    <property type="protein sequence ID" value="KIL49583.1"/>
    <property type="molecule type" value="Genomic_DNA"/>
</dbReference>
<keyword evidence="5 11" id="KW-0436">Ligase</keyword>
<dbReference type="GO" id="GO:0005524">
    <property type="term" value="F:ATP binding"/>
    <property type="evidence" value="ECO:0007669"/>
    <property type="project" value="UniProtKB-UniRule"/>
</dbReference>
<keyword evidence="16" id="KW-1185">Reference proteome</keyword>
<keyword evidence="4 11" id="KW-0963">Cytoplasm</keyword>
<evidence type="ECO:0000256" key="9">
    <source>
        <dbReference type="ARBA" id="ARBA00023146"/>
    </source>
</evidence>
<evidence type="ECO:0000256" key="8">
    <source>
        <dbReference type="ARBA" id="ARBA00022917"/>
    </source>
</evidence>
<evidence type="ECO:0000256" key="5">
    <source>
        <dbReference type="ARBA" id="ARBA00022598"/>
    </source>
</evidence>
<dbReference type="NCBIfam" id="TIGR00456">
    <property type="entry name" value="argS"/>
    <property type="match status" value="1"/>
</dbReference>
<proteinExistence type="inferred from homology"/>
<dbReference type="CDD" id="cd00671">
    <property type="entry name" value="ArgRS_core"/>
    <property type="match status" value="1"/>
</dbReference>
<evidence type="ECO:0000256" key="7">
    <source>
        <dbReference type="ARBA" id="ARBA00022840"/>
    </source>
</evidence>
<dbReference type="OrthoDB" id="9805987at2"/>
<dbReference type="SMART" id="SM01016">
    <property type="entry name" value="Arg_tRNA_synt_N"/>
    <property type="match status" value="1"/>
</dbReference>
<dbReference type="Pfam" id="PF03485">
    <property type="entry name" value="Arg_tRNA_synt_N"/>
    <property type="match status" value="1"/>
</dbReference>
<dbReference type="FunFam" id="3.40.50.620:FF:000116">
    <property type="entry name" value="Arginine--tRNA ligase"/>
    <property type="match status" value="1"/>
</dbReference>
<dbReference type="InterPro" id="IPR005148">
    <property type="entry name" value="Arg-tRNA-synth_N"/>
</dbReference>
<dbReference type="PATRIC" id="fig|889306.3.peg.1056"/>
<dbReference type="PANTHER" id="PTHR11956">
    <property type="entry name" value="ARGINYL-TRNA SYNTHETASE"/>
    <property type="match status" value="1"/>
</dbReference>
<feature type="domain" description="Arginyl tRNA synthetase N-terminal" evidence="14">
    <location>
        <begin position="11"/>
        <end position="90"/>
    </location>
</feature>
<dbReference type="EC" id="6.1.1.19" evidence="11"/>
<dbReference type="AlphaFoldDB" id="A0A0C2W076"/>
<evidence type="ECO:0000256" key="3">
    <source>
        <dbReference type="ARBA" id="ARBA00011245"/>
    </source>
</evidence>
<dbReference type="STRING" id="889306.KP78_10510"/>
<sequence length="571" mass="64502">MEKGGNVTMITRIASTINKMVNSEITINEIELLIEQPKHAEQGDLALPCFRFARTMKLAPNQIAAQIASGFTCEGVIKVEAVGGYVNFFLDILTIAENVITEIITQGNHYGDSDAGQGRAITIDLSSPNIAKPFSMGHLRSTVIGNAIANMLEKNGYTPIRINHLGDWGTQFGKLITAYKRWGEENKVRQDPIRELHQLYVYFHQQAEIDESLEKEGRQWFKCLEDGDTEAVALWKWFREVSLEAFSRVYNLMGISFDSYHGEAFYNDKMRAVVEMLKNADLLEESEGAKVVRLDDEGLPPCLIMKSDGATLYATRDLAAAFYRQDHYAFAVSLYVVGNEQTLHFKQLIAVLNKLGVPWANDLVHIPFGMILKDGKKMSTRKGKVVLLEEVLEQSIQMAHNAIMEKNPSLHNRKQVAKQVGVGAVLFHDLKVFRQNDIEFSLEDMLRFEGETGPYVQYTHARACSILRKAAWNQEYPTSFTTFGKDERAVVKQLAAFPEEVEKAVKEWDPSKVAKYVIDLSQDFNHYYAHTSILQGVKEEEKAQRLALVHAVSIVIKESLRLLGMEAPEEM</sequence>